<organism evidence="2 3">
    <name type="scientific">Coccomyxa viridis</name>
    <dbReference type="NCBI Taxonomy" id="1274662"/>
    <lineage>
        <taxon>Eukaryota</taxon>
        <taxon>Viridiplantae</taxon>
        <taxon>Chlorophyta</taxon>
        <taxon>core chlorophytes</taxon>
        <taxon>Trebouxiophyceae</taxon>
        <taxon>Trebouxiophyceae incertae sedis</taxon>
        <taxon>Coccomyxaceae</taxon>
        <taxon>Coccomyxa</taxon>
    </lineage>
</organism>
<accession>A0ABP1FPM7</accession>
<reference evidence="2 3" key="1">
    <citation type="submission" date="2024-06" db="EMBL/GenBank/DDBJ databases">
        <authorList>
            <person name="Kraege A."/>
            <person name="Thomma B."/>
        </authorList>
    </citation>
    <scope>NUCLEOTIDE SEQUENCE [LARGE SCALE GENOMIC DNA]</scope>
</reference>
<keyword evidence="3" id="KW-1185">Reference proteome</keyword>
<dbReference type="PANTHER" id="PTHR31350:SF29">
    <property type="entry name" value="PROTEIN SIRB1 N-TERMINAL DOMAIN-CONTAINING PROTEIN"/>
    <property type="match status" value="1"/>
</dbReference>
<evidence type="ECO:0000313" key="3">
    <source>
        <dbReference type="Proteomes" id="UP001497392"/>
    </source>
</evidence>
<name>A0ABP1FPM7_9CHLO</name>
<feature type="compositionally biased region" description="Polar residues" evidence="1">
    <location>
        <begin position="41"/>
        <end position="50"/>
    </location>
</feature>
<dbReference type="Proteomes" id="UP001497392">
    <property type="component" value="Unassembled WGS sequence"/>
</dbReference>
<evidence type="ECO:0000256" key="1">
    <source>
        <dbReference type="SAM" id="MobiDB-lite"/>
    </source>
</evidence>
<gene>
    <name evidence="2" type="primary">g1350</name>
    <name evidence="2" type="ORF">VP750_LOCUS1166</name>
</gene>
<dbReference type="EMBL" id="CAXHTA020000002">
    <property type="protein sequence ID" value="CAL5219507.1"/>
    <property type="molecule type" value="Genomic_DNA"/>
</dbReference>
<feature type="region of interest" description="Disordered" evidence="1">
    <location>
        <begin position="32"/>
        <end position="52"/>
    </location>
</feature>
<evidence type="ECO:0000313" key="2">
    <source>
        <dbReference type="EMBL" id="CAL5219507.1"/>
    </source>
</evidence>
<proteinExistence type="predicted"/>
<comment type="caution">
    <text evidence="2">The sequence shown here is derived from an EMBL/GenBank/DDBJ whole genome shotgun (WGS) entry which is preliminary data.</text>
</comment>
<protein>
    <submittedName>
        <fullName evidence="2">G1350 protein</fullName>
    </submittedName>
</protein>
<dbReference type="PANTHER" id="PTHR31350">
    <property type="entry name" value="SI:DKEY-261L7.2"/>
    <property type="match status" value="1"/>
</dbReference>
<sequence length="444" mass="48539">MKSTVRYCWVLPPRSYCCTSAQRLAARYKKPFGAHPGPGTGPSSLKQYSSHRGDAERIVVEDDPRYRRVDLAEVHAWEARQAFAETVAKGESGINLAEAALQIAAEDDAIVSHSTVQLPVHSFLQRITRLASSVNSTVIRRMPEGAAPDVMLQAICHHLFTEQRFRVPPFGRSNIPSGVIMDHPGVYENAKFGYLHETLISRQGIPAVLAILLEQVCQQLLTAGAIDFAVRVDCSALDRLPTASALPGLSRDMVTRADGTVLNTCSTDALVEMLRFLKRAYWPFGWQSGRGPLAGGFISAATVWLEGEDRAELQAIARTAKHRLQRGIWTSPGAGDLRRALASTERLCLVLGNEGAFELRDVAALYLHAEDLPAAMTHLNAYASSSAAKDSPKEEQDVIERIVERLQSIPELADLPAVPVLGLQSALSTPRPIADAEQRIPLTW</sequence>